<dbReference type="OrthoDB" id="5232980at2759"/>
<evidence type="ECO:0000313" key="2">
    <source>
        <dbReference type="EMBL" id="KXH59835.1"/>
    </source>
</evidence>
<organism evidence="2 3">
    <name type="scientific">Colletotrichum salicis</name>
    <dbReference type="NCBI Taxonomy" id="1209931"/>
    <lineage>
        <taxon>Eukaryota</taxon>
        <taxon>Fungi</taxon>
        <taxon>Dikarya</taxon>
        <taxon>Ascomycota</taxon>
        <taxon>Pezizomycotina</taxon>
        <taxon>Sordariomycetes</taxon>
        <taxon>Hypocreomycetidae</taxon>
        <taxon>Glomerellales</taxon>
        <taxon>Glomerellaceae</taxon>
        <taxon>Colletotrichum</taxon>
        <taxon>Colletotrichum acutatum species complex</taxon>
    </lineage>
</organism>
<sequence length="557" mass="61382">MGPLMDSSNPLCLRPKKSSCAWSKYMKGASLVFAWRISQGLFTTVLTPPPPERLHPDGLTNWQDTEEPVLKGRLGTPTSCGILLVHSNVQGAQNFRYQVWPLDYTDQWLNKFEVSKALTHTWRTISKSRAHTSWAVTTGELLESADAIKISKTCKAQAVSVAITTSKDDSISPEPSYFLRSQRNKMPQIRLNGETELATPQIIKTSDAETQTIQISSPGSQIVKDSIDEILSPAPEYWPQSQQSICQTEANVESIQAVSKISQTSDAAINILDSSYTPQSQSEMAQTQAKGGTIQVDRPRAPAKDPSFVTEALSVFLVCLHLAIIEMTLSLLLLLMGTIAHLPCIPGSVVKIKDTKTAYVSPDDDSACQAAPVDLEAAEKERNRAIKQALRKARVALQSGMAIVAINIDELIHDDKFINETKAASITCDTADNFPAPSITWSGMDFATFCPTKRMKNKEKKKKKKKSKDKIREKDKVAIITAEHAHFTVFTEPMREDVHSCLGPVDSSTLRKACWVDRGRAPDAASLQLPGFSNASCQVTWDNLLWKGVLVESRLIN</sequence>
<evidence type="ECO:0000256" key="1">
    <source>
        <dbReference type="SAM" id="MobiDB-lite"/>
    </source>
</evidence>
<reference evidence="2 3" key="1">
    <citation type="submission" date="2014-02" db="EMBL/GenBank/DDBJ databases">
        <title>The genome sequence of Colletotrichum salicis CBS 607.94.</title>
        <authorList>
            <person name="Baroncelli R."/>
            <person name="Thon M.R."/>
        </authorList>
    </citation>
    <scope>NUCLEOTIDE SEQUENCE [LARGE SCALE GENOMIC DNA]</scope>
    <source>
        <strain evidence="2 3">CBS 607.94</strain>
    </source>
</reference>
<protein>
    <submittedName>
        <fullName evidence="2">Uncharacterized protein</fullName>
    </submittedName>
</protein>
<dbReference type="STRING" id="1209931.A0A135UHH1"/>
<dbReference type="Proteomes" id="UP000070121">
    <property type="component" value="Unassembled WGS sequence"/>
</dbReference>
<proteinExistence type="predicted"/>
<evidence type="ECO:0000313" key="3">
    <source>
        <dbReference type="Proteomes" id="UP000070121"/>
    </source>
</evidence>
<keyword evidence="3" id="KW-1185">Reference proteome</keyword>
<dbReference type="AlphaFoldDB" id="A0A135UHH1"/>
<gene>
    <name evidence="2" type="ORF">CSAL01_08472</name>
</gene>
<feature type="compositionally biased region" description="Polar residues" evidence="1">
    <location>
        <begin position="279"/>
        <end position="290"/>
    </location>
</feature>
<comment type="caution">
    <text evidence="2">The sequence shown here is derived from an EMBL/GenBank/DDBJ whole genome shotgun (WGS) entry which is preliminary data.</text>
</comment>
<dbReference type="EMBL" id="JFFI01001455">
    <property type="protein sequence ID" value="KXH59835.1"/>
    <property type="molecule type" value="Genomic_DNA"/>
</dbReference>
<name>A0A135UHH1_9PEZI</name>
<accession>A0A135UHH1</accession>
<feature type="region of interest" description="Disordered" evidence="1">
    <location>
        <begin position="279"/>
        <end position="301"/>
    </location>
</feature>